<dbReference type="AlphaFoldDB" id="A0A138ZYZ4"/>
<evidence type="ECO:0000256" key="1">
    <source>
        <dbReference type="SAM" id="MobiDB-lite"/>
    </source>
</evidence>
<feature type="compositionally biased region" description="Low complexity" evidence="1">
    <location>
        <begin position="1"/>
        <end position="10"/>
    </location>
</feature>
<dbReference type="Proteomes" id="UP000070544">
    <property type="component" value="Unassembled WGS sequence"/>
</dbReference>
<proteinExistence type="predicted"/>
<feature type="region of interest" description="Disordered" evidence="1">
    <location>
        <begin position="1"/>
        <end position="113"/>
    </location>
</feature>
<feature type="compositionally biased region" description="Low complexity" evidence="1">
    <location>
        <begin position="146"/>
        <end position="162"/>
    </location>
</feature>
<dbReference type="OMA" id="REERCEG"/>
<feature type="compositionally biased region" description="Low complexity" evidence="1">
    <location>
        <begin position="204"/>
        <end position="246"/>
    </location>
</feature>
<feature type="compositionally biased region" description="Polar residues" evidence="1">
    <location>
        <begin position="437"/>
        <end position="454"/>
    </location>
</feature>
<dbReference type="EMBL" id="KQ965861">
    <property type="protein sequence ID" value="KXS09495.1"/>
    <property type="molecule type" value="Genomic_DNA"/>
</dbReference>
<sequence length="613" mass="61350">MSSNPAKSTPDAPPPSSSTPLSPFGRPIPSAVRAPAPPALIANPPPLPRVASKRNSNPNVATNPNPQMNTGASWAYAQQVAALSQSVPKSPTQQQPTKPTPPTAASSNLSAQLDEADLILSSLMASLDRAEQSKSPQPDTIRKHQQLQASQPAAGAGGQLAPFPGVGKTASPQLHSPVSPLPSSGHLFPQPSASSLTPGGGVTGTRSRSTSAAPRPRAPSSAGAGQATGQNASSRPRAPSSAAPVSPFAPPSASPSGPPSSTNTAGPSAPHGRTRTTSAGTSGGPISPFAKPSGSGSPAPTSQSSGSAGPPTALAAALPLATIPAGGRGSELGEFSPDDLAGAPPTRGDTENNAAIARSNPRSISALSSHSVSPSNSNQIANPPVSALPRPNLPQSSSQSIHHRTPSSSPLRNPASLGSSHSRSPSAANNVAGGGHSRSSSRVAPPGTSKSANTPAPMPLGASKLGSFGSLPLLKAESVSALSEAGAADAEAARANYEALLDEQEEAMAEVWRERGIEVVNIQDTGDGQGDASPLVDLAEGWEMERFPDPRYALFRRALFEMLSDSSGGGAGWEGVMYPLIPGLELVGLVGVGEGEEGVGVGCFGSATEGKFA</sequence>
<accession>A0A138ZYZ4</accession>
<gene>
    <name evidence="2" type="ORF">M427DRAFT_75379</name>
</gene>
<feature type="compositionally biased region" description="Pro residues" evidence="1">
    <location>
        <begin position="35"/>
        <end position="48"/>
    </location>
</feature>
<organism evidence="2 3">
    <name type="scientific">Gonapodya prolifera (strain JEL478)</name>
    <name type="common">Monoblepharis prolifera</name>
    <dbReference type="NCBI Taxonomy" id="1344416"/>
    <lineage>
        <taxon>Eukaryota</taxon>
        <taxon>Fungi</taxon>
        <taxon>Fungi incertae sedis</taxon>
        <taxon>Chytridiomycota</taxon>
        <taxon>Chytridiomycota incertae sedis</taxon>
        <taxon>Monoblepharidomycetes</taxon>
        <taxon>Monoblepharidales</taxon>
        <taxon>Gonapodyaceae</taxon>
        <taxon>Gonapodya</taxon>
    </lineage>
</organism>
<evidence type="ECO:0000313" key="3">
    <source>
        <dbReference type="Proteomes" id="UP000070544"/>
    </source>
</evidence>
<protein>
    <submittedName>
        <fullName evidence="2">Uncharacterized protein</fullName>
    </submittedName>
</protein>
<keyword evidence="3" id="KW-1185">Reference proteome</keyword>
<feature type="region of interest" description="Disordered" evidence="1">
    <location>
        <begin position="127"/>
        <end position="460"/>
    </location>
</feature>
<evidence type="ECO:0000313" key="2">
    <source>
        <dbReference type="EMBL" id="KXS09495.1"/>
    </source>
</evidence>
<feature type="compositionally biased region" description="Polar residues" evidence="1">
    <location>
        <begin position="53"/>
        <end position="72"/>
    </location>
</feature>
<feature type="compositionally biased region" description="Pro residues" evidence="1">
    <location>
        <begin position="247"/>
        <end position="258"/>
    </location>
</feature>
<feature type="compositionally biased region" description="Polar residues" evidence="1">
    <location>
        <begin position="294"/>
        <end position="303"/>
    </location>
</feature>
<feature type="compositionally biased region" description="Low complexity" evidence="1">
    <location>
        <begin position="363"/>
        <end position="377"/>
    </location>
</feature>
<feature type="compositionally biased region" description="Low complexity" evidence="1">
    <location>
        <begin position="259"/>
        <end position="280"/>
    </location>
</feature>
<feature type="compositionally biased region" description="Low complexity" evidence="1">
    <location>
        <begin position="304"/>
        <end position="325"/>
    </location>
</feature>
<name>A0A138ZYZ4_GONPJ</name>
<feature type="compositionally biased region" description="Polar residues" evidence="1">
    <location>
        <begin position="393"/>
        <end position="429"/>
    </location>
</feature>
<reference evidence="2 3" key="1">
    <citation type="journal article" date="2015" name="Genome Biol. Evol.">
        <title>Phylogenomic analyses indicate that early fungi evolved digesting cell walls of algal ancestors of land plants.</title>
        <authorList>
            <person name="Chang Y."/>
            <person name="Wang S."/>
            <person name="Sekimoto S."/>
            <person name="Aerts A.L."/>
            <person name="Choi C."/>
            <person name="Clum A."/>
            <person name="LaButti K.M."/>
            <person name="Lindquist E.A."/>
            <person name="Yee Ngan C."/>
            <person name="Ohm R.A."/>
            <person name="Salamov A.A."/>
            <person name="Grigoriev I.V."/>
            <person name="Spatafora J.W."/>
            <person name="Berbee M.L."/>
        </authorList>
    </citation>
    <scope>NUCLEOTIDE SEQUENCE [LARGE SCALE GENOMIC DNA]</scope>
    <source>
        <strain evidence="2 3">JEL478</strain>
    </source>
</reference>
<feature type="compositionally biased region" description="Low complexity" evidence="1">
    <location>
        <begin position="84"/>
        <end position="107"/>
    </location>
</feature>